<reference evidence="3 4" key="1">
    <citation type="submission" date="2019-12" db="EMBL/GenBank/DDBJ databases">
        <title>Streptomyces sp. strain T44 isolated from rhizosphere soil of Broussonetia papyrifera.</title>
        <authorList>
            <person name="Mo P."/>
        </authorList>
    </citation>
    <scope>NUCLEOTIDE SEQUENCE [LARGE SCALE GENOMIC DNA]</scope>
    <source>
        <strain evidence="3 4">T44</strain>
    </source>
</reference>
<dbReference type="SMART" id="SM00458">
    <property type="entry name" value="RICIN"/>
    <property type="match status" value="1"/>
</dbReference>
<dbReference type="Pfam" id="PF00652">
    <property type="entry name" value="Ricin_B_lectin"/>
    <property type="match status" value="1"/>
</dbReference>
<feature type="region of interest" description="Disordered" evidence="1">
    <location>
        <begin position="337"/>
        <end position="412"/>
    </location>
</feature>
<evidence type="ECO:0000256" key="1">
    <source>
        <dbReference type="SAM" id="MobiDB-lite"/>
    </source>
</evidence>
<dbReference type="SUPFAM" id="SSF50370">
    <property type="entry name" value="Ricin B-like lectins"/>
    <property type="match status" value="1"/>
</dbReference>
<dbReference type="AlphaFoldDB" id="A0A6I6N801"/>
<feature type="compositionally biased region" description="Pro residues" evidence="1">
    <location>
        <begin position="393"/>
        <end position="410"/>
    </location>
</feature>
<sequence>MAQGDGVGDGPEGAETREAGTDGAESGRAGAGEATAGGGLEGAADSRLTDLLRSPAPTAYPALQELRRRHHPAVLAYARLCAAGESAARRLAAETFTTAARETARGVDPAVPLRHRLLLLTARLATAWAQDERSAGVDPGLLLVLNASGLPDGPTPPLLPAFRSLPSRTQGLIWYGVLEREPQERTAAFLGLSGTDVAYGTPQALQALSQACLRRRLAASDDPRCADFRRLIEEAVRPDGPRRSADLDAHMARCPHCTAAFEDLRALRDTPRQTLAEGLLPWRGTAYLRAHEPPATHEVPSVRATWPPARRLLLASAALGVALTPLLVFLLTPDGPAGQEPTAATPTPPPVTVTATVSTSPSASPTPPSSPSASSNPPAPSRTSASASVSAPGPTPTPTAHPQAPAPEPPGTAFAQVVNLATGRCLDIRDGDLEQGNDVVTARCSGSPTQRWRVDTRLGVLRSAADDSFCLDSRGATDRGVGIWTCDSVYGDNGDNLRFTVAVDGTIRPDIAPDTAVTPDGRYGVSLEPLDGDPDQQWRAGAA</sequence>
<feature type="compositionally biased region" description="Low complexity" evidence="1">
    <location>
        <begin position="371"/>
        <end position="392"/>
    </location>
</feature>
<dbReference type="EMBL" id="CP047020">
    <property type="protein sequence ID" value="QHA05105.1"/>
    <property type="molecule type" value="Genomic_DNA"/>
</dbReference>
<keyword evidence="3" id="KW-0430">Lectin</keyword>
<feature type="compositionally biased region" description="Gly residues" evidence="1">
    <location>
        <begin position="1"/>
        <end position="11"/>
    </location>
</feature>
<dbReference type="Proteomes" id="UP000436138">
    <property type="component" value="Chromosome"/>
</dbReference>
<accession>A0A6I6N801</accession>
<dbReference type="RefSeq" id="WP_158921482.1">
    <property type="nucleotide sequence ID" value="NZ_CP047020.1"/>
</dbReference>
<evidence type="ECO:0000313" key="4">
    <source>
        <dbReference type="Proteomes" id="UP000436138"/>
    </source>
</evidence>
<dbReference type="GO" id="GO:0030246">
    <property type="term" value="F:carbohydrate binding"/>
    <property type="evidence" value="ECO:0007669"/>
    <property type="project" value="UniProtKB-KW"/>
</dbReference>
<organism evidence="3 4">
    <name type="scientific">Streptomyces broussonetiae</name>
    <dbReference type="NCBI Taxonomy" id="2686304"/>
    <lineage>
        <taxon>Bacteria</taxon>
        <taxon>Bacillati</taxon>
        <taxon>Actinomycetota</taxon>
        <taxon>Actinomycetes</taxon>
        <taxon>Kitasatosporales</taxon>
        <taxon>Streptomycetaceae</taxon>
        <taxon>Streptomyces</taxon>
    </lineage>
</organism>
<gene>
    <name evidence="3" type="ORF">GQF42_19000</name>
</gene>
<dbReference type="PROSITE" id="PS50231">
    <property type="entry name" value="RICIN_B_LECTIN"/>
    <property type="match status" value="1"/>
</dbReference>
<keyword evidence="4" id="KW-1185">Reference proteome</keyword>
<dbReference type="InterPro" id="IPR000772">
    <property type="entry name" value="Ricin_B_lectin"/>
</dbReference>
<proteinExistence type="predicted"/>
<feature type="compositionally biased region" description="Low complexity" evidence="1">
    <location>
        <begin position="352"/>
        <end position="363"/>
    </location>
</feature>
<evidence type="ECO:0000313" key="3">
    <source>
        <dbReference type="EMBL" id="QHA05105.1"/>
    </source>
</evidence>
<dbReference type="InterPro" id="IPR035992">
    <property type="entry name" value="Ricin_B-like_lectins"/>
</dbReference>
<name>A0A6I6N801_9ACTN</name>
<feature type="region of interest" description="Disordered" evidence="1">
    <location>
        <begin position="1"/>
        <end position="42"/>
    </location>
</feature>
<dbReference type="Gene3D" id="2.80.10.50">
    <property type="match status" value="1"/>
</dbReference>
<evidence type="ECO:0000259" key="2">
    <source>
        <dbReference type="SMART" id="SM00458"/>
    </source>
</evidence>
<dbReference type="KEGG" id="sbro:GQF42_19000"/>
<feature type="compositionally biased region" description="Low complexity" evidence="1">
    <location>
        <begin position="23"/>
        <end position="34"/>
    </location>
</feature>
<protein>
    <submittedName>
        <fullName evidence="3">Ricin-type beta-trefoil lectin domain protein</fullName>
    </submittedName>
</protein>
<feature type="domain" description="Ricin B lectin" evidence="2">
    <location>
        <begin position="411"/>
        <end position="541"/>
    </location>
</feature>